<keyword evidence="2 4" id="KW-0324">Glycolysis</keyword>
<dbReference type="InterPro" id="IPR001345">
    <property type="entry name" value="PG/BPGM_mutase_AS"/>
</dbReference>
<dbReference type="PROSITE" id="PS00175">
    <property type="entry name" value="PG_MUTASE"/>
    <property type="match status" value="1"/>
</dbReference>
<name>A0ABY4JF93_9BACI</name>
<gene>
    <name evidence="4 6" type="primary">gpmA</name>
    <name evidence="6" type="ORF">MY490_11650</name>
</gene>
<dbReference type="EC" id="5.4.2.11" evidence="4 5"/>
<feature type="active site" description="Tele-phosphohistidine intermediate" evidence="4">
    <location>
        <position position="9"/>
    </location>
</feature>
<organism evidence="6 7">
    <name type="scientific">Gottfriedia acidiceleris</name>
    <dbReference type="NCBI Taxonomy" id="371036"/>
    <lineage>
        <taxon>Bacteria</taxon>
        <taxon>Bacillati</taxon>
        <taxon>Bacillota</taxon>
        <taxon>Bacilli</taxon>
        <taxon>Bacillales</taxon>
        <taxon>Bacillaceae</taxon>
        <taxon>Gottfriedia</taxon>
    </lineage>
</organism>
<dbReference type="EMBL" id="CP096034">
    <property type="protein sequence ID" value="UPM52499.1"/>
    <property type="molecule type" value="Genomic_DNA"/>
</dbReference>
<dbReference type="NCBIfam" id="NF010713">
    <property type="entry name" value="PRK14115.1"/>
    <property type="match status" value="1"/>
</dbReference>
<feature type="binding site" evidence="4">
    <location>
        <position position="60"/>
    </location>
    <ligand>
        <name>substrate</name>
    </ligand>
</feature>
<feature type="active site" description="Proton donor/acceptor" evidence="4">
    <location>
        <position position="87"/>
    </location>
</feature>
<comment type="function">
    <text evidence="4 5">Catalyzes the interconversion of 2-phosphoglycerate and 3-phosphoglycerate.</text>
</comment>
<feature type="binding site" evidence="4">
    <location>
        <begin position="21"/>
        <end position="22"/>
    </location>
    <ligand>
        <name>substrate</name>
    </ligand>
</feature>
<keyword evidence="7" id="KW-1185">Reference proteome</keyword>
<sequence length="264" mass="30568">MIKLVLIRHGQSLWNVENRFTGWTDVDLTKSGLSEAREAGIILRKNGFTFDVAYTSVLKRAIRTLWIILNEIDMMWIPVYKTWRLNERHYGSLQGLNKSETAQKYGEEQVNIWRRSMNVRPPALKPDDPRYEINEPRYKNLLKGEFPLTENLEDTEKRVLKYWDEEIAPALQAGKKVIISAHGNTLRGIVQYLDQVSANGIASLNIPTSIPLVYELNDELKPIRHYYLGMDGELPPDVIPKHIPSELLDQFDDDDHQNITIQDE</sequence>
<comment type="similarity">
    <text evidence="1 4">Belongs to the phosphoglycerate mutase family. BPG-dependent PGAM subfamily.</text>
</comment>
<dbReference type="PANTHER" id="PTHR11931">
    <property type="entry name" value="PHOSPHOGLYCERATE MUTASE"/>
    <property type="match status" value="1"/>
</dbReference>
<dbReference type="RefSeq" id="WP_248265867.1">
    <property type="nucleotide sequence ID" value="NZ_CP096034.1"/>
</dbReference>
<protein>
    <recommendedName>
        <fullName evidence="4 5">2,3-bisphosphoglycerate-dependent phosphoglycerate mutase</fullName>
        <shortName evidence="4">BPG-dependent PGAM</shortName>
        <shortName evidence="4">PGAM</shortName>
        <shortName evidence="4">Phosphoglyceromutase</shortName>
        <shortName evidence="4">dPGM</shortName>
        <ecNumber evidence="4 5">5.4.2.11</ecNumber>
    </recommendedName>
</protein>
<dbReference type="Proteomes" id="UP000830639">
    <property type="component" value="Chromosome"/>
</dbReference>
<evidence type="ECO:0000256" key="3">
    <source>
        <dbReference type="ARBA" id="ARBA00023235"/>
    </source>
</evidence>
<evidence type="ECO:0000256" key="5">
    <source>
        <dbReference type="RuleBase" id="RU004512"/>
    </source>
</evidence>
<keyword evidence="4" id="KW-0312">Gluconeogenesis</keyword>
<accession>A0ABY4JF93</accession>
<comment type="catalytic activity">
    <reaction evidence="4 5">
        <text>(2R)-2-phosphoglycerate = (2R)-3-phosphoglycerate</text>
        <dbReference type="Rhea" id="RHEA:15901"/>
        <dbReference type="ChEBI" id="CHEBI:58272"/>
        <dbReference type="ChEBI" id="CHEBI:58289"/>
        <dbReference type="EC" id="5.4.2.11"/>
    </reaction>
</comment>
<evidence type="ECO:0000256" key="4">
    <source>
        <dbReference type="HAMAP-Rule" id="MF_01039"/>
    </source>
</evidence>
<feature type="binding site" evidence="4">
    <location>
        <begin position="114"/>
        <end position="115"/>
    </location>
    <ligand>
        <name>substrate</name>
    </ligand>
</feature>
<dbReference type="InterPro" id="IPR005952">
    <property type="entry name" value="Phosphogly_mut1"/>
</dbReference>
<feature type="site" description="Transition state stabilizer" evidence="4">
    <location>
        <position position="182"/>
    </location>
</feature>
<evidence type="ECO:0000256" key="2">
    <source>
        <dbReference type="ARBA" id="ARBA00023152"/>
    </source>
</evidence>
<dbReference type="Pfam" id="PF00300">
    <property type="entry name" value="His_Phos_1"/>
    <property type="match status" value="1"/>
</dbReference>
<dbReference type="SMART" id="SM00855">
    <property type="entry name" value="PGAM"/>
    <property type="match status" value="1"/>
</dbReference>
<evidence type="ECO:0000313" key="6">
    <source>
        <dbReference type="EMBL" id="UPM52499.1"/>
    </source>
</evidence>
<dbReference type="HAMAP" id="MF_01039">
    <property type="entry name" value="PGAM_GpmA"/>
    <property type="match status" value="1"/>
</dbReference>
<feature type="binding site" evidence="4">
    <location>
        <begin position="183"/>
        <end position="184"/>
    </location>
    <ligand>
        <name>substrate</name>
    </ligand>
</feature>
<dbReference type="SUPFAM" id="SSF53254">
    <property type="entry name" value="Phosphoglycerate mutase-like"/>
    <property type="match status" value="1"/>
</dbReference>
<feature type="binding site" evidence="4">
    <location>
        <position position="98"/>
    </location>
    <ligand>
        <name>substrate</name>
    </ligand>
</feature>
<evidence type="ECO:0000256" key="1">
    <source>
        <dbReference type="ARBA" id="ARBA00006717"/>
    </source>
</evidence>
<feature type="binding site" evidence="4">
    <location>
        <begin position="8"/>
        <end position="15"/>
    </location>
    <ligand>
        <name>substrate</name>
    </ligand>
</feature>
<feature type="binding site" evidence="4">
    <location>
        <begin position="87"/>
        <end position="90"/>
    </location>
    <ligand>
        <name>substrate</name>
    </ligand>
</feature>
<dbReference type="NCBIfam" id="TIGR01258">
    <property type="entry name" value="pgm_1"/>
    <property type="match status" value="1"/>
</dbReference>
<dbReference type="GO" id="GO:0004619">
    <property type="term" value="F:phosphoglycerate mutase activity"/>
    <property type="evidence" value="ECO:0007669"/>
    <property type="project" value="UniProtKB-EC"/>
</dbReference>
<dbReference type="InterPro" id="IPR029033">
    <property type="entry name" value="His_PPase_superfam"/>
</dbReference>
<comment type="pathway">
    <text evidence="4 5">Carbohydrate degradation; glycolysis; pyruvate from D-glyceraldehyde 3-phosphate: step 3/5.</text>
</comment>
<dbReference type="Gene3D" id="3.40.50.1240">
    <property type="entry name" value="Phosphoglycerate mutase-like"/>
    <property type="match status" value="1"/>
</dbReference>
<evidence type="ECO:0000313" key="7">
    <source>
        <dbReference type="Proteomes" id="UP000830639"/>
    </source>
</evidence>
<keyword evidence="3 4" id="KW-0413">Isomerase</keyword>
<proteinExistence type="inferred from homology"/>
<reference evidence="6 7" key="1">
    <citation type="submission" date="2022-04" db="EMBL/GenBank/DDBJ databases">
        <title>Mechanism of arsenic methylation and mitigation arsenic toxicity by Bacillus sp. LH14 from an Arsenic-Contaminated Paddy Soil.</title>
        <authorList>
            <person name="Wang D."/>
        </authorList>
    </citation>
    <scope>NUCLEOTIDE SEQUENCE [LARGE SCALE GENOMIC DNA]</scope>
    <source>
        <strain evidence="6 7">LH14</strain>
    </source>
</reference>
<dbReference type="CDD" id="cd07067">
    <property type="entry name" value="HP_PGM_like"/>
    <property type="match status" value="1"/>
</dbReference>
<dbReference type="InterPro" id="IPR013078">
    <property type="entry name" value="His_Pase_superF_clade-1"/>
</dbReference>